<dbReference type="Gene3D" id="1.25.40.10">
    <property type="entry name" value="Tetratricopeptide repeat domain"/>
    <property type="match status" value="3"/>
</dbReference>
<keyword evidence="6" id="KW-1185">Reference proteome</keyword>
<dbReference type="InterPro" id="IPR002885">
    <property type="entry name" value="PPR_rpt"/>
</dbReference>
<feature type="repeat" description="PPR" evidence="3">
    <location>
        <begin position="288"/>
        <end position="322"/>
    </location>
</feature>
<reference evidence="5" key="1">
    <citation type="submission" date="2024-03" db="EMBL/GenBank/DDBJ databases">
        <title>WGS assembly of Saponaria officinalis var. Norfolk2.</title>
        <authorList>
            <person name="Jenkins J."/>
            <person name="Shu S."/>
            <person name="Grimwood J."/>
            <person name="Barry K."/>
            <person name="Goodstein D."/>
            <person name="Schmutz J."/>
            <person name="Leebens-Mack J."/>
            <person name="Osbourn A."/>
        </authorList>
    </citation>
    <scope>NUCLEOTIDE SEQUENCE [LARGE SCALE GENOMIC DNA]</scope>
    <source>
        <strain evidence="5">JIC</strain>
    </source>
</reference>
<dbReference type="PANTHER" id="PTHR47926:SF446">
    <property type="entry name" value="PENTACOTRIPEPTIDE-REPEAT REGION OF PRORP DOMAIN-CONTAINING PROTEIN"/>
    <property type="match status" value="1"/>
</dbReference>
<dbReference type="GO" id="GO:0003723">
    <property type="term" value="F:RNA binding"/>
    <property type="evidence" value="ECO:0007669"/>
    <property type="project" value="InterPro"/>
</dbReference>
<dbReference type="FunFam" id="1.25.40.10:FF:000184">
    <property type="entry name" value="Pentatricopeptide repeat-containing protein, chloroplastic"/>
    <property type="match status" value="1"/>
</dbReference>
<sequence length="696" mass="78526">MNNILKILYPPQISSSISVSKSQQLKNYLIINGGKSFTHLKPAFGRLFRLGLSHENYLLNTILGHCFDFRNAHYSKIIFNQIRLPNVILFNTMIRGLVSCDLFDESINYYYRMRFNGLLPNDFTCPFVLKACGRVCDYQSGIKIHDLIIKSGFDGDVYVNTSLVGMYARCGNVGDAYKVFDEMSEKCVVSWTAIMSGYINAGHFDGAVELFKVFLGRGLRPDSFALVRFLSACAELGELEVGEWLHSYIDMNGIRKNVVLNTQLIDMYAKCGSMEKACRVFDQMQEKDVVSWTAMIQGYVRNDLPKEALDVFFEMERKNVKPDSCALVGVLAACTRLGALNIGEHAIKSIETSKLADDPILGTALMDMYAKCGDIDRTWKVFRQTKERDVVLWNAAISGLCTNGYATIAFGVFAQMMKLGVLPNGQTIIGMISGCTHAGLINEGRKLFNNMERVFSLVPSIEHYGCMVDLLSRAGLLHEAHELIQRMPIEPNVIVWGALLGGCRLHRNTRLAEHVLEQLVQLEPWNPGNYVLLSNIYSANNKWQDAERLRSHMTYSRINKITGCSVIEVDGVVHEFVAGDYSHPLIDQIYAKIEELLNDSRAVGYIPSTEFALFDVEEEEKEHLLRYHSEKLAIAFGLISTAPQQVIRIVKNLRVCGDCHDVIKIISRITGREIVLRDTNRFHHFVDGSCSCNDYW</sequence>
<dbReference type="FunFam" id="1.25.40.10:FF:000344">
    <property type="entry name" value="Pentatricopeptide repeat-containing protein"/>
    <property type="match status" value="1"/>
</dbReference>
<dbReference type="InterPro" id="IPR011990">
    <property type="entry name" value="TPR-like_helical_dom_sf"/>
</dbReference>
<evidence type="ECO:0000256" key="2">
    <source>
        <dbReference type="ARBA" id="ARBA00022737"/>
    </source>
</evidence>
<gene>
    <name evidence="5" type="ORF">RND81_05G011200</name>
</gene>
<evidence type="ECO:0000313" key="5">
    <source>
        <dbReference type="EMBL" id="KAK9723602.1"/>
    </source>
</evidence>
<dbReference type="Pfam" id="PF14432">
    <property type="entry name" value="DYW_deaminase"/>
    <property type="match status" value="1"/>
</dbReference>
<dbReference type="PROSITE" id="PS51375">
    <property type="entry name" value="PPR"/>
    <property type="match status" value="6"/>
</dbReference>
<dbReference type="PANTHER" id="PTHR47926">
    <property type="entry name" value="PENTATRICOPEPTIDE REPEAT-CONTAINING PROTEIN"/>
    <property type="match status" value="1"/>
</dbReference>
<comment type="similarity">
    <text evidence="1">Belongs to the PPR family. PCMP-H subfamily.</text>
</comment>
<feature type="repeat" description="PPR" evidence="3">
    <location>
        <begin position="187"/>
        <end position="221"/>
    </location>
</feature>
<evidence type="ECO:0000256" key="1">
    <source>
        <dbReference type="ARBA" id="ARBA00006643"/>
    </source>
</evidence>
<evidence type="ECO:0000313" key="6">
    <source>
        <dbReference type="Proteomes" id="UP001443914"/>
    </source>
</evidence>
<evidence type="ECO:0000259" key="4">
    <source>
        <dbReference type="Pfam" id="PF14432"/>
    </source>
</evidence>
<feature type="repeat" description="PPR" evidence="3">
    <location>
        <begin position="389"/>
        <end position="423"/>
    </location>
</feature>
<accession>A0AAW1KQA8</accession>
<proteinExistence type="inferred from homology"/>
<evidence type="ECO:0000256" key="3">
    <source>
        <dbReference type="PROSITE-ProRule" id="PRU00708"/>
    </source>
</evidence>
<organism evidence="5 6">
    <name type="scientific">Saponaria officinalis</name>
    <name type="common">Common soapwort</name>
    <name type="synonym">Lychnis saponaria</name>
    <dbReference type="NCBI Taxonomy" id="3572"/>
    <lineage>
        <taxon>Eukaryota</taxon>
        <taxon>Viridiplantae</taxon>
        <taxon>Streptophyta</taxon>
        <taxon>Embryophyta</taxon>
        <taxon>Tracheophyta</taxon>
        <taxon>Spermatophyta</taxon>
        <taxon>Magnoliopsida</taxon>
        <taxon>eudicotyledons</taxon>
        <taxon>Gunneridae</taxon>
        <taxon>Pentapetalae</taxon>
        <taxon>Caryophyllales</taxon>
        <taxon>Caryophyllaceae</taxon>
        <taxon>Caryophylleae</taxon>
        <taxon>Saponaria</taxon>
    </lineage>
</organism>
<feature type="repeat" description="PPR" evidence="3">
    <location>
        <begin position="156"/>
        <end position="186"/>
    </location>
</feature>
<dbReference type="Pfam" id="PF20430">
    <property type="entry name" value="Eplus_motif"/>
    <property type="match status" value="1"/>
</dbReference>
<feature type="repeat" description="PPR" evidence="3">
    <location>
        <begin position="257"/>
        <end position="287"/>
    </location>
</feature>
<dbReference type="NCBIfam" id="TIGR00756">
    <property type="entry name" value="PPR"/>
    <property type="match status" value="6"/>
</dbReference>
<dbReference type="FunFam" id="1.25.40.10:FF:000450">
    <property type="entry name" value="Putative pentatricopeptide repeat-containing protein"/>
    <property type="match status" value="1"/>
</dbReference>
<feature type="repeat" description="PPR" evidence="3">
    <location>
        <begin position="86"/>
        <end position="120"/>
    </location>
</feature>
<dbReference type="InterPro" id="IPR046960">
    <property type="entry name" value="PPR_At4g14850-like_plant"/>
</dbReference>
<dbReference type="Pfam" id="PF01535">
    <property type="entry name" value="PPR"/>
    <property type="match status" value="4"/>
</dbReference>
<dbReference type="Pfam" id="PF20431">
    <property type="entry name" value="E_motif"/>
    <property type="match status" value="1"/>
</dbReference>
<keyword evidence="2" id="KW-0677">Repeat</keyword>
<dbReference type="GO" id="GO:0009451">
    <property type="term" value="P:RNA modification"/>
    <property type="evidence" value="ECO:0007669"/>
    <property type="project" value="InterPro"/>
</dbReference>
<dbReference type="EMBL" id="JBDFQZ010000005">
    <property type="protein sequence ID" value="KAK9723602.1"/>
    <property type="molecule type" value="Genomic_DNA"/>
</dbReference>
<dbReference type="InterPro" id="IPR046849">
    <property type="entry name" value="E2_motif"/>
</dbReference>
<name>A0AAW1KQA8_SAPOF</name>
<feature type="domain" description="DYW" evidence="4">
    <location>
        <begin position="604"/>
        <end position="696"/>
    </location>
</feature>
<protein>
    <recommendedName>
        <fullName evidence="4">DYW domain-containing protein</fullName>
    </recommendedName>
</protein>
<dbReference type="InterPro" id="IPR032867">
    <property type="entry name" value="DYW_dom"/>
</dbReference>
<dbReference type="AlphaFoldDB" id="A0AAW1KQA8"/>
<comment type="caution">
    <text evidence="5">The sequence shown here is derived from an EMBL/GenBank/DDBJ whole genome shotgun (WGS) entry which is preliminary data.</text>
</comment>
<dbReference type="InterPro" id="IPR046848">
    <property type="entry name" value="E_motif"/>
</dbReference>
<dbReference type="GO" id="GO:0008270">
    <property type="term" value="F:zinc ion binding"/>
    <property type="evidence" value="ECO:0007669"/>
    <property type="project" value="InterPro"/>
</dbReference>
<dbReference type="Pfam" id="PF13041">
    <property type="entry name" value="PPR_2"/>
    <property type="match status" value="2"/>
</dbReference>
<dbReference type="Proteomes" id="UP001443914">
    <property type="component" value="Unassembled WGS sequence"/>
</dbReference>